<evidence type="ECO:0000313" key="3">
    <source>
        <dbReference type="Proteomes" id="UP000608513"/>
    </source>
</evidence>
<feature type="transmembrane region" description="Helical" evidence="1">
    <location>
        <begin position="378"/>
        <end position="399"/>
    </location>
</feature>
<feature type="transmembrane region" description="Helical" evidence="1">
    <location>
        <begin position="254"/>
        <end position="274"/>
    </location>
</feature>
<dbReference type="Proteomes" id="UP000608513">
    <property type="component" value="Unassembled WGS sequence"/>
</dbReference>
<comment type="caution">
    <text evidence="2">The sequence shown here is derived from an EMBL/GenBank/DDBJ whole genome shotgun (WGS) entry which is preliminary data.</text>
</comment>
<feature type="transmembrane region" description="Helical" evidence="1">
    <location>
        <begin position="59"/>
        <end position="76"/>
    </location>
</feature>
<proteinExistence type="predicted"/>
<dbReference type="AlphaFoldDB" id="A0A923MQX7"/>
<reference evidence="2" key="1">
    <citation type="submission" date="2020-08" db="EMBL/GenBank/DDBJ databases">
        <title>Ramlibacter sp. USB13 16S ribosomal RNA gene genome sequencing and assembly.</title>
        <authorList>
            <person name="Kang M."/>
        </authorList>
    </citation>
    <scope>NUCLEOTIDE SEQUENCE</scope>
    <source>
        <strain evidence="2">USB13</strain>
    </source>
</reference>
<feature type="transmembrane region" description="Helical" evidence="1">
    <location>
        <begin position="96"/>
        <end position="114"/>
    </location>
</feature>
<dbReference type="EMBL" id="JACORT010000005">
    <property type="protein sequence ID" value="MBC5783830.1"/>
    <property type="molecule type" value="Genomic_DNA"/>
</dbReference>
<feature type="transmembrane region" description="Helical" evidence="1">
    <location>
        <begin position="194"/>
        <end position="214"/>
    </location>
</feature>
<name>A0A923MQX7_9BURK</name>
<keyword evidence="1" id="KW-1133">Transmembrane helix</keyword>
<gene>
    <name evidence="2" type="ORF">H8N03_12815</name>
</gene>
<dbReference type="RefSeq" id="WP_187076583.1">
    <property type="nucleotide sequence ID" value="NZ_JACORT010000005.1"/>
</dbReference>
<keyword evidence="1" id="KW-0472">Membrane</keyword>
<sequence length="411" mass="44832">MTTVNTAREAAADTGAAVPQGPVATLPQAEDLFMEGPPMLVEARLGLLRPGRMHTARRCIVFVLLTWAPLCVLTAIDGTLLPRADGIGFLADMGAFARSWVAGPLLLFADVYAARELSRIAGRFGWMCEMSTAREGFARIVESTRRLRDGALLELAVAATVLVLVVTMVNGLSLSQLPLWHRSTANPERLSAAGWWYSMVSLPLLLVLVVGWLWRLLLWTRFLFLVARLELPIVPEHPDRAGGMGFLGYSVRGFAFVAAAFGAIVAGAVANQVLHNGLPFTSMRYLLAGTAAACVVLFCAPLFVFAPRLAAERRRGMRSFGQLSTSFGLRFAQEWFAPGRNVEREVLDRGDFSAATDLYQVVDRVKEMRFVPLDRTNILMLAGATLVPFVPVALLAVPFETVFKTVLGLLI</sequence>
<accession>A0A923MQX7</accession>
<evidence type="ECO:0000313" key="2">
    <source>
        <dbReference type="EMBL" id="MBC5783830.1"/>
    </source>
</evidence>
<keyword evidence="1" id="KW-0812">Transmembrane</keyword>
<organism evidence="2 3">
    <name type="scientific">Ramlibacter cellulosilyticus</name>
    <dbReference type="NCBI Taxonomy" id="2764187"/>
    <lineage>
        <taxon>Bacteria</taxon>
        <taxon>Pseudomonadati</taxon>
        <taxon>Pseudomonadota</taxon>
        <taxon>Betaproteobacteria</taxon>
        <taxon>Burkholderiales</taxon>
        <taxon>Comamonadaceae</taxon>
        <taxon>Ramlibacter</taxon>
    </lineage>
</organism>
<feature type="transmembrane region" description="Helical" evidence="1">
    <location>
        <begin position="152"/>
        <end position="174"/>
    </location>
</feature>
<feature type="transmembrane region" description="Helical" evidence="1">
    <location>
        <begin position="286"/>
        <end position="310"/>
    </location>
</feature>
<keyword evidence="3" id="KW-1185">Reference proteome</keyword>
<evidence type="ECO:0000256" key="1">
    <source>
        <dbReference type="SAM" id="Phobius"/>
    </source>
</evidence>
<protein>
    <submittedName>
        <fullName evidence="2">Uncharacterized protein</fullName>
    </submittedName>
</protein>